<protein>
    <submittedName>
        <fullName evidence="2">Uncharacterized protein</fullName>
    </submittedName>
</protein>
<evidence type="ECO:0000256" key="1">
    <source>
        <dbReference type="SAM" id="MobiDB-lite"/>
    </source>
</evidence>
<accession>K5VZC7</accession>
<dbReference type="EMBL" id="JH930476">
    <property type="protein sequence ID" value="EKM52195.1"/>
    <property type="molecule type" value="Genomic_DNA"/>
</dbReference>
<feature type="compositionally biased region" description="Basic and acidic residues" evidence="1">
    <location>
        <begin position="84"/>
        <end position="93"/>
    </location>
</feature>
<gene>
    <name evidence="2" type="ORF">PHACADRAFT_262706</name>
</gene>
<dbReference type="HOGENOM" id="CLU_1949584_0_0_1"/>
<feature type="compositionally biased region" description="Basic residues" evidence="1">
    <location>
        <begin position="116"/>
        <end position="129"/>
    </location>
</feature>
<feature type="region of interest" description="Disordered" evidence="1">
    <location>
        <begin position="1"/>
        <end position="29"/>
    </location>
</feature>
<feature type="region of interest" description="Disordered" evidence="1">
    <location>
        <begin position="84"/>
        <end position="129"/>
    </location>
</feature>
<evidence type="ECO:0000313" key="2">
    <source>
        <dbReference type="EMBL" id="EKM52195.1"/>
    </source>
</evidence>
<dbReference type="OrthoDB" id="5544050at2759"/>
<keyword evidence="3" id="KW-1185">Reference proteome</keyword>
<feature type="compositionally biased region" description="Polar residues" evidence="1">
    <location>
        <begin position="1"/>
        <end position="10"/>
    </location>
</feature>
<dbReference type="AlphaFoldDB" id="K5VZC7"/>
<dbReference type="InParanoid" id="K5VZC7"/>
<dbReference type="RefSeq" id="XP_007399972.1">
    <property type="nucleotide sequence ID" value="XM_007399910.1"/>
</dbReference>
<evidence type="ECO:0000313" key="3">
    <source>
        <dbReference type="Proteomes" id="UP000008370"/>
    </source>
</evidence>
<name>K5VZC7_PHACS</name>
<dbReference type="Proteomes" id="UP000008370">
    <property type="component" value="Unassembled WGS sequence"/>
</dbReference>
<dbReference type="KEGG" id="pco:PHACADRAFT_262706"/>
<dbReference type="GeneID" id="18918359"/>
<proteinExistence type="predicted"/>
<organism evidence="2 3">
    <name type="scientific">Phanerochaete carnosa (strain HHB-10118-sp)</name>
    <name type="common">White-rot fungus</name>
    <name type="synonym">Peniophora carnosa</name>
    <dbReference type="NCBI Taxonomy" id="650164"/>
    <lineage>
        <taxon>Eukaryota</taxon>
        <taxon>Fungi</taxon>
        <taxon>Dikarya</taxon>
        <taxon>Basidiomycota</taxon>
        <taxon>Agaricomycotina</taxon>
        <taxon>Agaricomycetes</taxon>
        <taxon>Polyporales</taxon>
        <taxon>Phanerochaetaceae</taxon>
        <taxon>Phanerochaete</taxon>
    </lineage>
</organism>
<reference evidence="2 3" key="1">
    <citation type="journal article" date="2012" name="BMC Genomics">
        <title>Comparative genomics of the white-rot fungi, Phanerochaete carnosa and P. chrysosporium, to elucidate the genetic basis of the distinct wood types they colonize.</title>
        <authorList>
            <person name="Suzuki H."/>
            <person name="MacDonald J."/>
            <person name="Syed K."/>
            <person name="Salamov A."/>
            <person name="Hori C."/>
            <person name="Aerts A."/>
            <person name="Henrissat B."/>
            <person name="Wiebenga A."/>
            <person name="vanKuyk P.A."/>
            <person name="Barry K."/>
            <person name="Lindquist E."/>
            <person name="LaButti K."/>
            <person name="Lapidus A."/>
            <person name="Lucas S."/>
            <person name="Coutinho P."/>
            <person name="Gong Y."/>
            <person name="Samejima M."/>
            <person name="Mahadevan R."/>
            <person name="Abou-Zaid M."/>
            <person name="de Vries R.P."/>
            <person name="Igarashi K."/>
            <person name="Yadav J.S."/>
            <person name="Grigoriev I.V."/>
            <person name="Master E.R."/>
        </authorList>
    </citation>
    <scope>NUCLEOTIDE SEQUENCE [LARGE SCALE GENOMIC DNA]</scope>
    <source>
        <strain evidence="2 3">HHB-10118-sp</strain>
    </source>
</reference>
<sequence length="129" mass="14353">MSSAVTSVSGYGSPASPISPVPHVSAVPRVSPAPSAYVHHSISKANRPKLKPINVFSNDGTFLECFQHMGRDEGQKKRQEEIFARKREFDNRFRTRGKRSLPPVENSNDAADTPSKKRRTDNHSPKRAQ</sequence>